<dbReference type="PROSITE" id="PS50889">
    <property type="entry name" value="S4"/>
    <property type="match status" value="1"/>
</dbReference>
<dbReference type="Pfam" id="PF01728">
    <property type="entry name" value="FtsJ"/>
    <property type="match status" value="1"/>
</dbReference>
<dbReference type="Gene3D" id="3.40.50.150">
    <property type="entry name" value="Vaccinia Virus protein VP39"/>
    <property type="match status" value="1"/>
</dbReference>
<dbReference type="InterPro" id="IPR002877">
    <property type="entry name" value="RNA_MeTrfase_FtsJ_dom"/>
</dbReference>
<dbReference type="InterPro" id="IPR004538">
    <property type="entry name" value="Hemolysin_A/TlyA"/>
</dbReference>
<comment type="caution">
    <text evidence="5">The sequence shown here is derived from an EMBL/GenBank/DDBJ whole genome shotgun (WGS) entry which is preliminary data.</text>
</comment>
<organism evidence="5 6">
    <name type="scientific">Marinomonas phaeophyticola</name>
    <dbReference type="NCBI Taxonomy" id="3004091"/>
    <lineage>
        <taxon>Bacteria</taxon>
        <taxon>Pseudomonadati</taxon>
        <taxon>Pseudomonadota</taxon>
        <taxon>Gammaproteobacteria</taxon>
        <taxon>Oceanospirillales</taxon>
        <taxon>Oceanospirillaceae</taxon>
        <taxon>Marinomonas</taxon>
    </lineage>
</organism>
<comment type="similarity">
    <text evidence="2">Belongs to the TlyA family.</text>
</comment>
<accession>A0ABT4K0F1</accession>
<evidence type="ECO:0000313" key="5">
    <source>
        <dbReference type="EMBL" id="MCZ2723254.1"/>
    </source>
</evidence>
<dbReference type="NCBIfam" id="TIGR00478">
    <property type="entry name" value="tly"/>
    <property type="match status" value="1"/>
</dbReference>
<dbReference type="PANTHER" id="PTHR32319:SF0">
    <property type="entry name" value="BACTERIAL HEMOLYSIN-LIKE PROTEIN"/>
    <property type="match status" value="1"/>
</dbReference>
<evidence type="ECO:0000313" key="6">
    <source>
        <dbReference type="Proteomes" id="UP001149719"/>
    </source>
</evidence>
<dbReference type="SUPFAM" id="SSF55174">
    <property type="entry name" value="Alpha-L RNA-binding motif"/>
    <property type="match status" value="1"/>
</dbReference>
<evidence type="ECO:0000259" key="4">
    <source>
        <dbReference type="SMART" id="SM00363"/>
    </source>
</evidence>
<dbReference type="Proteomes" id="UP001149719">
    <property type="component" value="Unassembled WGS sequence"/>
</dbReference>
<dbReference type="CDD" id="cd02440">
    <property type="entry name" value="AdoMet_MTases"/>
    <property type="match status" value="1"/>
</dbReference>
<protein>
    <submittedName>
        <fullName evidence="5">TlyA family RNA methyltransferase</fullName>
    </submittedName>
</protein>
<dbReference type="EMBL" id="JAPUBN010000020">
    <property type="protein sequence ID" value="MCZ2723254.1"/>
    <property type="molecule type" value="Genomic_DNA"/>
</dbReference>
<dbReference type="GO" id="GO:0032259">
    <property type="term" value="P:methylation"/>
    <property type="evidence" value="ECO:0007669"/>
    <property type="project" value="UniProtKB-KW"/>
</dbReference>
<evidence type="ECO:0000256" key="3">
    <source>
        <dbReference type="PROSITE-ProRule" id="PRU00182"/>
    </source>
</evidence>
<dbReference type="CDD" id="cd00165">
    <property type="entry name" value="S4"/>
    <property type="match status" value="1"/>
</dbReference>
<evidence type="ECO:0000256" key="2">
    <source>
        <dbReference type="ARBA" id="ARBA00029460"/>
    </source>
</evidence>
<reference evidence="5" key="1">
    <citation type="submission" date="2022-12" db="EMBL/GenBank/DDBJ databases">
        <title>Marinomonas 15G1-11 sp. nov, isolated from marine algae.</title>
        <authorList>
            <person name="Butt M."/>
            <person name="Choi D.G."/>
            <person name="Kim J.M."/>
            <person name="Lee J.K."/>
            <person name="Baek J.H."/>
            <person name="Jeon C.O."/>
        </authorList>
    </citation>
    <scope>NUCLEOTIDE SEQUENCE</scope>
    <source>
        <strain evidence="5">15G1-11</strain>
    </source>
</reference>
<feature type="domain" description="RNA-binding S4" evidence="4">
    <location>
        <begin position="2"/>
        <end position="72"/>
    </location>
</feature>
<dbReference type="RefSeq" id="WP_269127344.1">
    <property type="nucleotide sequence ID" value="NZ_JAPUBN010000020.1"/>
</dbReference>
<dbReference type="InterPro" id="IPR029063">
    <property type="entry name" value="SAM-dependent_MTases_sf"/>
</dbReference>
<sequence>MKRIDIVLTEKNIAKSRSQAQTFINEKRVFVNLKGELTLITKPSFKIDPEAEIQLQHSEADQFVSRGALKLVGALEYSQLDISNFQVLDVGQSTGGFTDCALQHGAEKVVGVEVGHDQLDTSLIKDPRVICLEGVNARNLSVDDLGEHFPKNGFDLAVMDVSFISQEKILPQLPELLTDSGHLISLVKPQFEVGKEGIGKGGIVKDPNLFKQVEERICHLVKELGLSIQSYTESPIKGGDGNREFLLWAKKE</sequence>
<dbReference type="InterPro" id="IPR047048">
    <property type="entry name" value="TlyA"/>
</dbReference>
<dbReference type="SMART" id="SM00363">
    <property type="entry name" value="S4"/>
    <property type="match status" value="1"/>
</dbReference>
<dbReference type="InterPro" id="IPR036986">
    <property type="entry name" value="S4_RNA-bd_sf"/>
</dbReference>
<dbReference type="Gene3D" id="3.10.290.10">
    <property type="entry name" value="RNA-binding S4 domain"/>
    <property type="match status" value="1"/>
</dbReference>
<dbReference type="PANTHER" id="PTHR32319">
    <property type="entry name" value="BACTERIAL HEMOLYSIN-LIKE PROTEIN"/>
    <property type="match status" value="1"/>
</dbReference>
<dbReference type="InterPro" id="IPR002942">
    <property type="entry name" value="S4_RNA-bd"/>
</dbReference>
<keyword evidence="5" id="KW-0489">Methyltransferase</keyword>
<keyword evidence="6" id="KW-1185">Reference proteome</keyword>
<dbReference type="SUPFAM" id="SSF53335">
    <property type="entry name" value="S-adenosyl-L-methionine-dependent methyltransferases"/>
    <property type="match status" value="1"/>
</dbReference>
<dbReference type="Pfam" id="PF01479">
    <property type="entry name" value="S4"/>
    <property type="match status" value="1"/>
</dbReference>
<dbReference type="GO" id="GO:0008168">
    <property type="term" value="F:methyltransferase activity"/>
    <property type="evidence" value="ECO:0007669"/>
    <property type="project" value="UniProtKB-KW"/>
</dbReference>
<dbReference type="PIRSF" id="PIRSF005578">
    <property type="entry name" value="TlyA"/>
    <property type="match status" value="1"/>
</dbReference>
<keyword evidence="1 3" id="KW-0694">RNA-binding</keyword>
<evidence type="ECO:0000256" key="1">
    <source>
        <dbReference type="ARBA" id="ARBA00022884"/>
    </source>
</evidence>
<gene>
    <name evidence="5" type="ORF">O1D97_16975</name>
</gene>
<proteinExistence type="inferred from homology"/>
<name>A0ABT4K0F1_9GAMM</name>
<keyword evidence="5" id="KW-0808">Transferase</keyword>